<feature type="compositionally biased region" description="Basic and acidic residues" evidence="1">
    <location>
        <begin position="25"/>
        <end position="44"/>
    </location>
</feature>
<gene>
    <name evidence="2" type="ORF">M9458_009261</name>
</gene>
<dbReference type="AlphaFoldDB" id="A0ABD0RAY1"/>
<feature type="region of interest" description="Disordered" evidence="1">
    <location>
        <begin position="68"/>
        <end position="112"/>
    </location>
</feature>
<evidence type="ECO:0000313" key="2">
    <source>
        <dbReference type="EMBL" id="KAL0195689.1"/>
    </source>
</evidence>
<sequence length="152" mass="16582">DKSVPPKLEPSLSAPPFINAGSHSEPPKLKPVEPSPDKTRRHQDSISQPLNGLSHLQLEDNDVSVVATSTLAEPSSPVNRRTSVLFRKSKSTSPHKPMRGGETPKGSSRLGTKTFLSVVIPRLETLLHTRKRPRSASGDSVEDELPIKRLDT</sequence>
<organism evidence="2 3">
    <name type="scientific">Cirrhinus mrigala</name>
    <name type="common">Mrigala</name>
    <dbReference type="NCBI Taxonomy" id="683832"/>
    <lineage>
        <taxon>Eukaryota</taxon>
        <taxon>Metazoa</taxon>
        <taxon>Chordata</taxon>
        <taxon>Craniata</taxon>
        <taxon>Vertebrata</taxon>
        <taxon>Euteleostomi</taxon>
        <taxon>Actinopterygii</taxon>
        <taxon>Neopterygii</taxon>
        <taxon>Teleostei</taxon>
        <taxon>Ostariophysi</taxon>
        <taxon>Cypriniformes</taxon>
        <taxon>Cyprinidae</taxon>
        <taxon>Labeoninae</taxon>
        <taxon>Labeonini</taxon>
        <taxon>Cirrhinus</taxon>
    </lineage>
</organism>
<feature type="non-terminal residue" evidence="2">
    <location>
        <position position="1"/>
    </location>
</feature>
<protein>
    <submittedName>
        <fullName evidence="2">Uncharacterized protein</fullName>
    </submittedName>
</protein>
<evidence type="ECO:0000313" key="3">
    <source>
        <dbReference type="Proteomes" id="UP001529510"/>
    </source>
</evidence>
<dbReference type="Proteomes" id="UP001529510">
    <property type="component" value="Unassembled WGS sequence"/>
</dbReference>
<feature type="non-terminal residue" evidence="2">
    <location>
        <position position="152"/>
    </location>
</feature>
<feature type="region of interest" description="Disordered" evidence="1">
    <location>
        <begin position="1"/>
        <end position="56"/>
    </location>
</feature>
<evidence type="ECO:0000256" key="1">
    <source>
        <dbReference type="SAM" id="MobiDB-lite"/>
    </source>
</evidence>
<keyword evidence="3" id="KW-1185">Reference proteome</keyword>
<dbReference type="EMBL" id="JAMKFB020000004">
    <property type="protein sequence ID" value="KAL0195689.1"/>
    <property type="molecule type" value="Genomic_DNA"/>
</dbReference>
<feature type="compositionally biased region" description="Polar residues" evidence="1">
    <location>
        <begin position="68"/>
        <end position="82"/>
    </location>
</feature>
<accession>A0ABD0RAY1</accession>
<comment type="caution">
    <text evidence="2">The sequence shown here is derived from an EMBL/GenBank/DDBJ whole genome shotgun (WGS) entry which is preliminary data.</text>
</comment>
<reference evidence="2 3" key="1">
    <citation type="submission" date="2024-05" db="EMBL/GenBank/DDBJ databases">
        <title>Genome sequencing and assembly of Indian major carp, Cirrhinus mrigala (Hamilton, 1822).</title>
        <authorList>
            <person name="Mohindra V."/>
            <person name="Chowdhury L.M."/>
            <person name="Lal K."/>
            <person name="Jena J.K."/>
        </authorList>
    </citation>
    <scope>NUCLEOTIDE SEQUENCE [LARGE SCALE GENOMIC DNA]</scope>
    <source>
        <strain evidence="2">CM1030</strain>
        <tissue evidence="2">Blood</tissue>
    </source>
</reference>
<feature type="region of interest" description="Disordered" evidence="1">
    <location>
        <begin position="126"/>
        <end position="152"/>
    </location>
</feature>
<proteinExistence type="predicted"/>
<name>A0ABD0RAY1_CIRMR</name>